<sequence>MPSIGIFADRFSPLHCGHIAAIVRASAMVDALHVVVATDDAWEWDHLYRNARLHFFPSRYRERWLRAIFLDHPHVQIHAVHLPCTGDDEADRAAGAEAIMERLGTSITHVFFSGTEDDAAFEELYPRAERVLIQPDRRLHPVSSAQIRAEGALRHWEMIPTVVRAFLVKKVVLVGPESTGKTVLARNLAMYYNTEYVGEYKRTLLDQVGDNDTLLEDYPRIAMAQYLAVYEARKRARKVLFVDTEALVTQNYSRLYEGFHQRIIDEIARLQDYDLVLYLTPDVPWVDDGTRLFGDEREDADAGLRALLESHGVEVVEVSGDFAQRLDIAVGAVDRLLAAESSGASAR</sequence>
<evidence type="ECO:0000313" key="2">
    <source>
        <dbReference type="EMBL" id="EJF47470.1"/>
    </source>
</evidence>
<organism evidence="2 3">
    <name type="scientific">Actinomyces massiliensis F0489</name>
    <dbReference type="NCBI Taxonomy" id="1125718"/>
    <lineage>
        <taxon>Bacteria</taxon>
        <taxon>Bacillati</taxon>
        <taxon>Actinomycetota</taxon>
        <taxon>Actinomycetes</taxon>
        <taxon>Actinomycetales</taxon>
        <taxon>Actinomycetaceae</taxon>
        <taxon>Actinomyces</taxon>
    </lineage>
</organism>
<keyword evidence="3" id="KW-1185">Reference proteome</keyword>
<dbReference type="AlphaFoldDB" id="J1HN87"/>
<dbReference type="Gene3D" id="3.40.50.620">
    <property type="entry name" value="HUPs"/>
    <property type="match status" value="1"/>
</dbReference>
<dbReference type="Gene3D" id="3.40.50.300">
    <property type="entry name" value="P-loop containing nucleotide triphosphate hydrolases"/>
    <property type="match status" value="1"/>
</dbReference>
<dbReference type="Proteomes" id="UP000002941">
    <property type="component" value="Unassembled WGS sequence"/>
</dbReference>
<dbReference type="eggNOG" id="COG3172">
    <property type="taxonomic scope" value="Bacteria"/>
</dbReference>
<proteinExistence type="predicted"/>
<dbReference type="NCBIfam" id="NF005988">
    <property type="entry name" value="PRK08099.1"/>
    <property type="match status" value="1"/>
</dbReference>
<evidence type="ECO:0000259" key="1">
    <source>
        <dbReference type="Pfam" id="PF13521"/>
    </source>
</evidence>
<dbReference type="GO" id="GO:0016779">
    <property type="term" value="F:nucleotidyltransferase activity"/>
    <property type="evidence" value="ECO:0007669"/>
    <property type="project" value="UniProtKB-KW"/>
</dbReference>
<dbReference type="InterPro" id="IPR014729">
    <property type="entry name" value="Rossmann-like_a/b/a_fold"/>
</dbReference>
<accession>J1HN87</accession>
<dbReference type="InterPro" id="IPR027417">
    <property type="entry name" value="P-loop_NTPase"/>
</dbReference>
<feature type="domain" description="NadR/Ttd14 AAA" evidence="1">
    <location>
        <begin position="170"/>
        <end position="325"/>
    </location>
</feature>
<comment type="caution">
    <text evidence="2">The sequence shown here is derived from an EMBL/GenBank/DDBJ whole genome shotgun (WGS) entry which is preliminary data.</text>
</comment>
<name>J1HN87_9ACTO</name>
<keyword evidence="2" id="KW-0548">Nucleotidyltransferase</keyword>
<dbReference type="OrthoDB" id="3249147at2"/>
<keyword evidence="2" id="KW-0808">Transferase</keyword>
<dbReference type="EMBL" id="AKFT01000011">
    <property type="protein sequence ID" value="EJF47470.1"/>
    <property type="molecule type" value="Genomic_DNA"/>
</dbReference>
<dbReference type="SUPFAM" id="SSF52374">
    <property type="entry name" value="Nucleotidylyl transferase"/>
    <property type="match status" value="1"/>
</dbReference>
<evidence type="ECO:0000313" key="3">
    <source>
        <dbReference type="Proteomes" id="UP000002941"/>
    </source>
</evidence>
<dbReference type="PANTHER" id="PTHR37512:SF1">
    <property type="entry name" value="NADR_TTD14 AAA DOMAIN-CONTAINING PROTEIN"/>
    <property type="match status" value="1"/>
</dbReference>
<dbReference type="Pfam" id="PF13521">
    <property type="entry name" value="AAA_28"/>
    <property type="match status" value="1"/>
</dbReference>
<dbReference type="SUPFAM" id="SSF52540">
    <property type="entry name" value="P-loop containing nucleoside triphosphate hydrolases"/>
    <property type="match status" value="1"/>
</dbReference>
<dbReference type="PATRIC" id="fig|1125718.3.peg.223"/>
<dbReference type="InterPro" id="IPR038727">
    <property type="entry name" value="NadR/Ttd14_AAA_dom"/>
</dbReference>
<dbReference type="PANTHER" id="PTHR37512">
    <property type="entry name" value="TRIFUNCTIONAL NAD BIOSYNTHESIS/REGULATOR PROTEIN NADR"/>
    <property type="match status" value="1"/>
</dbReference>
<gene>
    <name evidence="2" type="ORF">HMPREF1318_0694</name>
</gene>
<dbReference type="InterPro" id="IPR052735">
    <property type="entry name" value="NAD_biosynth-regulator"/>
</dbReference>
<dbReference type="RefSeq" id="WP_008729632.1">
    <property type="nucleotide sequence ID" value="NZ_AKFT01000011.1"/>
</dbReference>
<protein>
    <submittedName>
        <fullName evidence="2">Putative nicotinamide-nucleotide adenylyltransferase</fullName>
    </submittedName>
</protein>
<reference evidence="2 3" key="1">
    <citation type="submission" date="2012-05" db="EMBL/GenBank/DDBJ databases">
        <authorList>
            <person name="Harkins D.M."/>
            <person name="Madupu R."/>
            <person name="Durkin A.S."/>
            <person name="Torralba M."/>
            <person name="Methe B."/>
            <person name="Sutton G.G."/>
            <person name="Nelson K.E."/>
        </authorList>
    </citation>
    <scope>NUCLEOTIDE SEQUENCE [LARGE SCALE GENOMIC DNA]</scope>
    <source>
        <strain evidence="2 3">F0489</strain>
    </source>
</reference>